<protein>
    <submittedName>
        <fullName evidence="1">Uncharacterized protein</fullName>
    </submittedName>
</protein>
<dbReference type="AlphaFoldDB" id="A0A859R229"/>
<dbReference type="Proteomes" id="UP000510721">
    <property type="component" value="Chromosome"/>
</dbReference>
<keyword evidence="2" id="KW-1185">Reference proteome</keyword>
<accession>A0A859R229</accession>
<dbReference type="EMBL" id="CP041238">
    <property type="protein sequence ID" value="QLL63698.1"/>
    <property type="molecule type" value="Genomic_DNA"/>
</dbReference>
<sequence length="64" mass="7426">MKIPSRHIWKSVTEVARHNAAVRSHNLHIGRTMRDLHIHTEEKSNKRLQALLDALEKAERNSHG</sequence>
<gene>
    <name evidence="1" type="ORF">FKV68_04090</name>
</gene>
<reference evidence="1 2" key="1">
    <citation type="submission" date="2019-06" db="EMBL/GenBank/DDBJ databases">
        <title>Complete genome sequence of Ensifer mexicanus ITTG R7 isolated from nodules of Acacia angustissima (Mill.) Kuntze.</title>
        <authorList>
            <person name="Rincon-Rosales R."/>
            <person name="Rogel M.A."/>
            <person name="Guerrero G."/>
            <person name="Rincon-Molina C.I."/>
            <person name="Lopez-Lopez A."/>
            <person name="Martinez-Romero E."/>
        </authorList>
    </citation>
    <scope>NUCLEOTIDE SEQUENCE [LARGE SCALE GENOMIC DNA]</scope>
    <source>
        <strain evidence="1 2">ITTG R7</strain>
    </source>
</reference>
<evidence type="ECO:0000313" key="1">
    <source>
        <dbReference type="EMBL" id="QLL63698.1"/>
    </source>
</evidence>
<proteinExistence type="predicted"/>
<evidence type="ECO:0000313" key="2">
    <source>
        <dbReference type="Proteomes" id="UP000510721"/>
    </source>
</evidence>
<organism evidence="1 2">
    <name type="scientific">Sinorhizobium mexicanum</name>
    <dbReference type="NCBI Taxonomy" id="375549"/>
    <lineage>
        <taxon>Bacteria</taxon>
        <taxon>Pseudomonadati</taxon>
        <taxon>Pseudomonadota</taxon>
        <taxon>Alphaproteobacteria</taxon>
        <taxon>Hyphomicrobiales</taxon>
        <taxon>Rhizobiaceae</taxon>
        <taxon>Sinorhizobium/Ensifer group</taxon>
        <taxon>Sinorhizobium</taxon>
    </lineage>
</organism>
<name>A0A859R229_9HYPH</name>
<dbReference type="KEGG" id="emx:FKV68_04090"/>